<accession>A0A0A9G2N4</accession>
<proteinExistence type="predicted"/>
<dbReference type="EMBL" id="GBRH01179134">
    <property type="protein sequence ID" value="JAE18762.1"/>
    <property type="molecule type" value="Transcribed_RNA"/>
</dbReference>
<name>A0A0A9G2N4_ARUDO</name>
<evidence type="ECO:0000313" key="2">
    <source>
        <dbReference type="EMBL" id="JAE18762.1"/>
    </source>
</evidence>
<reference evidence="2" key="1">
    <citation type="submission" date="2014-09" db="EMBL/GenBank/DDBJ databases">
        <authorList>
            <person name="Magalhaes I.L.F."/>
            <person name="Oliveira U."/>
            <person name="Santos F.R."/>
            <person name="Vidigal T.H.D.A."/>
            <person name="Brescovit A.D."/>
            <person name="Santos A.J."/>
        </authorList>
    </citation>
    <scope>NUCLEOTIDE SEQUENCE</scope>
    <source>
        <tissue evidence="2">Shoot tissue taken approximately 20 cm above the soil surface</tissue>
    </source>
</reference>
<feature type="region of interest" description="Disordered" evidence="1">
    <location>
        <begin position="1"/>
        <end position="56"/>
    </location>
</feature>
<reference evidence="2" key="2">
    <citation type="journal article" date="2015" name="Data Brief">
        <title>Shoot transcriptome of the giant reed, Arundo donax.</title>
        <authorList>
            <person name="Barrero R.A."/>
            <person name="Guerrero F.D."/>
            <person name="Moolhuijzen P."/>
            <person name="Goolsby J.A."/>
            <person name="Tidwell J."/>
            <person name="Bellgard S.E."/>
            <person name="Bellgard M.I."/>
        </authorList>
    </citation>
    <scope>NUCLEOTIDE SEQUENCE</scope>
    <source>
        <tissue evidence="2">Shoot tissue taken approximately 20 cm above the soil surface</tissue>
    </source>
</reference>
<protein>
    <submittedName>
        <fullName evidence="2">Uncharacterized protein</fullName>
    </submittedName>
</protein>
<organism evidence="2">
    <name type="scientific">Arundo donax</name>
    <name type="common">Giant reed</name>
    <name type="synonym">Donax arundinaceus</name>
    <dbReference type="NCBI Taxonomy" id="35708"/>
    <lineage>
        <taxon>Eukaryota</taxon>
        <taxon>Viridiplantae</taxon>
        <taxon>Streptophyta</taxon>
        <taxon>Embryophyta</taxon>
        <taxon>Tracheophyta</taxon>
        <taxon>Spermatophyta</taxon>
        <taxon>Magnoliopsida</taxon>
        <taxon>Liliopsida</taxon>
        <taxon>Poales</taxon>
        <taxon>Poaceae</taxon>
        <taxon>PACMAD clade</taxon>
        <taxon>Arundinoideae</taxon>
        <taxon>Arundineae</taxon>
        <taxon>Arundo</taxon>
    </lineage>
</organism>
<evidence type="ECO:0000256" key="1">
    <source>
        <dbReference type="SAM" id="MobiDB-lite"/>
    </source>
</evidence>
<sequence length="56" mass="5870">MHACPSSPYPSCQPSAPHQQEPQYSSSSSSRPLPGHLPASQHPAPSYSSSSCHSPP</sequence>
<dbReference type="AlphaFoldDB" id="A0A0A9G2N4"/>
<feature type="compositionally biased region" description="Low complexity" evidence="1">
    <location>
        <begin position="1"/>
        <end position="17"/>
    </location>
</feature>
<feature type="compositionally biased region" description="Low complexity" evidence="1">
    <location>
        <begin position="38"/>
        <end position="56"/>
    </location>
</feature>